<dbReference type="PATRIC" id="fig|351160.9.peg.650"/>
<dbReference type="GeneID" id="5144799"/>
<dbReference type="GO" id="GO:0031119">
    <property type="term" value="P:tRNA pseudouridine synthesis"/>
    <property type="evidence" value="ECO:0007669"/>
    <property type="project" value="UniProtKB-UniRule"/>
</dbReference>
<dbReference type="NCBIfam" id="NF003280">
    <property type="entry name" value="PRK04270.1"/>
    <property type="match status" value="1"/>
</dbReference>
<dbReference type="Pfam" id="PF08068">
    <property type="entry name" value="DKCLD"/>
    <property type="match status" value="1"/>
</dbReference>
<dbReference type="CDD" id="cd02572">
    <property type="entry name" value="PseudoU_synth_hDyskerin"/>
    <property type="match status" value="1"/>
</dbReference>
<dbReference type="GO" id="GO:0016829">
    <property type="term" value="F:lyase activity"/>
    <property type="evidence" value="ECO:0007669"/>
    <property type="project" value="UniProtKB-KW"/>
</dbReference>
<dbReference type="InterPro" id="IPR002478">
    <property type="entry name" value="PUA"/>
</dbReference>
<evidence type="ECO:0000256" key="4">
    <source>
        <dbReference type="ARBA" id="ARBA00060775"/>
    </source>
</evidence>
<evidence type="ECO:0000259" key="8">
    <source>
        <dbReference type="SMART" id="SM01136"/>
    </source>
</evidence>
<feature type="region of interest" description="Disordered" evidence="6">
    <location>
        <begin position="1"/>
        <end position="27"/>
    </location>
</feature>
<dbReference type="GO" id="GO:0160148">
    <property type="term" value="F:tRNA pseudouridine(55) synthase activity"/>
    <property type="evidence" value="ECO:0007669"/>
    <property type="project" value="UniProtKB-EC"/>
</dbReference>
<comment type="similarity">
    <text evidence="4 5">Belongs to the pseudouridine synthase TruB family. Type 2 subfamily.</text>
</comment>
<feature type="domain" description="Dyskerin-like" evidence="8">
    <location>
        <begin position="1"/>
        <end position="54"/>
    </location>
</feature>
<dbReference type="NCBIfam" id="TIGR00425">
    <property type="entry name" value="CBF5"/>
    <property type="match status" value="1"/>
</dbReference>
<dbReference type="CDD" id="cd21148">
    <property type="entry name" value="PUA_Cbf5"/>
    <property type="match status" value="1"/>
</dbReference>
<comment type="catalytic activity">
    <reaction evidence="5">
        <text>uridine(55) in tRNA = pseudouridine(55) in tRNA</text>
        <dbReference type="Rhea" id="RHEA:42532"/>
        <dbReference type="Rhea" id="RHEA-COMP:10101"/>
        <dbReference type="Rhea" id="RHEA-COMP:10102"/>
        <dbReference type="ChEBI" id="CHEBI:65314"/>
        <dbReference type="ChEBI" id="CHEBI:65315"/>
        <dbReference type="EC" id="5.4.99.25"/>
    </reaction>
</comment>
<dbReference type="Pfam" id="PF01472">
    <property type="entry name" value="PUA"/>
    <property type="match status" value="1"/>
</dbReference>
<dbReference type="GO" id="GO:0031118">
    <property type="term" value="P:rRNA pseudouridine synthesis"/>
    <property type="evidence" value="ECO:0007669"/>
    <property type="project" value="TreeGrafter"/>
</dbReference>
<evidence type="ECO:0000256" key="6">
    <source>
        <dbReference type="SAM" id="MobiDB-lite"/>
    </source>
</evidence>
<evidence type="ECO:0000313" key="10">
    <source>
        <dbReference type="Proteomes" id="UP000000663"/>
    </source>
</evidence>
<dbReference type="SUPFAM" id="SSF88697">
    <property type="entry name" value="PUA domain-like"/>
    <property type="match status" value="1"/>
</dbReference>
<dbReference type="Gene3D" id="2.30.130.10">
    <property type="entry name" value="PUA domain"/>
    <property type="match status" value="1"/>
</dbReference>
<dbReference type="Gene3D" id="3.30.2350.10">
    <property type="entry name" value="Pseudouridine synthase"/>
    <property type="match status" value="1"/>
</dbReference>
<dbReference type="SMART" id="SM00359">
    <property type="entry name" value="PUA"/>
    <property type="match status" value="1"/>
</dbReference>
<dbReference type="InterPro" id="IPR032819">
    <property type="entry name" value="TruB_C"/>
</dbReference>
<dbReference type="InterPro" id="IPR015947">
    <property type="entry name" value="PUA-like_sf"/>
</dbReference>
<evidence type="ECO:0000313" key="9">
    <source>
        <dbReference type="EMBL" id="CAJ37633.1"/>
    </source>
</evidence>
<feature type="compositionally biased region" description="Basic and acidic residues" evidence="6">
    <location>
        <begin position="1"/>
        <end position="19"/>
    </location>
</feature>
<gene>
    <name evidence="5 9" type="primary">truB</name>
    <name evidence="9" type="ORF">RCIX2575</name>
</gene>
<dbReference type="GO" id="GO:0003723">
    <property type="term" value="F:RNA binding"/>
    <property type="evidence" value="ECO:0007669"/>
    <property type="project" value="InterPro"/>
</dbReference>
<dbReference type="STRING" id="351160.RCIX2575"/>
<dbReference type="SMR" id="Q0W1W0"/>
<dbReference type="Pfam" id="PF01509">
    <property type="entry name" value="TruB_N"/>
    <property type="match status" value="1"/>
</dbReference>
<dbReference type="InterPro" id="IPR026326">
    <property type="entry name" value="TruB_arch"/>
</dbReference>
<dbReference type="InterPro" id="IPR012960">
    <property type="entry name" value="Dyskerin-like"/>
</dbReference>
<comment type="function">
    <text evidence="3 5">Could be responsible for synthesis of pseudouridine from uracil-55 in the psi GC loop of transfer RNAs.</text>
</comment>
<evidence type="ECO:0000256" key="5">
    <source>
        <dbReference type="HAMAP-Rule" id="MF_01081"/>
    </source>
</evidence>
<dbReference type="KEGG" id="rci:RCIX2575"/>
<feature type="active site" description="Nucleophile" evidence="5">
    <location>
        <position position="73"/>
    </location>
</feature>
<dbReference type="SMART" id="SM01136">
    <property type="entry name" value="DKCLD"/>
    <property type="match status" value="1"/>
</dbReference>
<evidence type="ECO:0000256" key="3">
    <source>
        <dbReference type="ARBA" id="ARBA00060072"/>
    </source>
</evidence>
<dbReference type="SUPFAM" id="SSF55120">
    <property type="entry name" value="Pseudouridine synthase"/>
    <property type="match status" value="1"/>
</dbReference>
<dbReference type="PANTHER" id="PTHR23127">
    <property type="entry name" value="CENTROMERE/MICROTUBULE BINDING PROTEIN CBF5"/>
    <property type="match status" value="1"/>
</dbReference>
<protein>
    <recommendedName>
        <fullName evidence="5">Probable tRNA pseudouridine synthase B</fullName>
        <ecNumber evidence="5">5.4.99.25</ecNumber>
    </recommendedName>
    <alternativeName>
        <fullName evidence="5">tRNA pseudouridine(55) synthase</fullName>
        <shortName evidence="5">Psi55 synthase</shortName>
    </alternativeName>
    <alternativeName>
        <fullName evidence="5">tRNA pseudouridylate synthase</fullName>
    </alternativeName>
    <alternativeName>
        <fullName evidence="5">tRNA-uridine isomerase</fullName>
    </alternativeName>
</protein>
<dbReference type="HAMAP" id="MF_01081">
    <property type="entry name" value="TruB_arch"/>
    <property type="match status" value="1"/>
</dbReference>
<dbReference type="eggNOG" id="arCOG00987">
    <property type="taxonomic scope" value="Archaea"/>
</dbReference>
<dbReference type="Proteomes" id="UP000000663">
    <property type="component" value="Chromosome"/>
</dbReference>
<keyword evidence="10" id="KW-1185">Reference proteome</keyword>
<keyword evidence="2 5" id="KW-0413">Isomerase</keyword>
<dbReference type="InterPro" id="IPR036974">
    <property type="entry name" value="PUA_sf"/>
</dbReference>
<dbReference type="Pfam" id="PF16198">
    <property type="entry name" value="TruB_C_2"/>
    <property type="match status" value="1"/>
</dbReference>
<dbReference type="FunFam" id="3.30.2350.10:FF:000001">
    <property type="entry name" value="H/ACA ribonucleoprotein complex subunit CBF5"/>
    <property type="match status" value="1"/>
</dbReference>
<evidence type="ECO:0000256" key="2">
    <source>
        <dbReference type="ARBA" id="ARBA00023235"/>
    </source>
</evidence>
<dbReference type="InterPro" id="IPR002501">
    <property type="entry name" value="PsdUridine_synth_N"/>
</dbReference>
<keyword evidence="1 5" id="KW-0819">tRNA processing</keyword>
<evidence type="ECO:0000259" key="7">
    <source>
        <dbReference type="SMART" id="SM00359"/>
    </source>
</evidence>
<accession>Q0W1W0</accession>
<dbReference type="GO" id="GO:0000495">
    <property type="term" value="P:box H/ACA sno(s)RNA 3'-end processing"/>
    <property type="evidence" value="ECO:0007669"/>
    <property type="project" value="TreeGrafter"/>
</dbReference>
<dbReference type="EC" id="5.4.99.25" evidence="5"/>
<dbReference type="OrthoDB" id="35866at2157"/>
<dbReference type="PROSITE" id="PS50890">
    <property type="entry name" value="PUA"/>
    <property type="match status" value="1"/>
</dbReference>
<dbReference type="GO" id="GO:1990481">
    <property type="term" value="P:mRNA pseudouridine synthesis"/>
    <property type="evidence" value="ECO:0007669"/>
    <property type="project" value="TreeGrafter"/>
</dbReference>
<proteinExistence type="inferred from homology"/>
<dbReference type="GO" id="GO:0031120">
    <property type="term" value="P:snRNA pseudouridine synthesis"/>
    <property type="evidence" value="ECO:0007669"/>
    <property type="project" value="TreeGrafter"/>
</dbReference>
<dbReference type="EMBL" id="AM114193">
    <property type="protein sequence ID" value="CAJ37633.1"/>
    <property type="molecule type" value="Genomic_DNA"/>
</dbReference>
<keyword evidence="9" id="KW-0456">Lyase</keyword>
<dbReference type="InterPro" id="IPR004802">
    <property type="entry name" value="tRNA_PsdUridine_synth_B_fam"/>
</dbReference>
<feature type="domain" description="PUA" evidence="7">
    <location>
        <begin position="242"/>
        <end position="316"/>
    </location>
</feature>
<dbReference type="PANTHER" id="PTHR23127:SF0">
    <property type="entry name" value="H_ACA RIBONUCLEOPROTEIN COMPLEX SUBUNIT DKC1"/>
    <property type="match status" value="1"/>
</dbReference>
<name>Q0W1W0_METAR</name>
<dbReference type="RefSeq" id="WP_012034952.1">
    <property type="nucleotide sequence ID" value="NC_009464.1"/>
</dbReference>
<reference evidence="9 10" key="1">
    <citation type="journal article" date="2006" name="Science">
        <title>Genome of rice cluster I archaea -- the key methane producers in the rice rhizosphere.</title>
        <authorList>
            <person name="Erkel C."/>
            <person name="Kube M."/>
            <person name="Reinhardt R."/>
            <person name="Liesack W."/>
        </authorList>
    </citation>
    <scope>NUCLEOTIDE SEQUENCE [LARGE SCALE GENOMIC DNA]</scope>
    <source>
        <strain evidence="10">DSM 22066 / NBRC 105507 / MRE50</strain>
    </source>
</reference>
<dbReference type="AlphaFoldDB" id="Q0W1W0"/>
<sequence>MKLPGETKRERLIKSKDKAQGYGKDPQTRTIKELLDQGVINLDKPSGPTSHEVVSWVKNILEIRRAGHSGTLDPHVTGVLPTMLGDATRLVQTLLLSGKEYACVMRLHDDVPEKKLRAVMDEFVGVIYQRPPLVSAVKRQVRKRSIYYIEFLEQDGRDVLFIVGCEAGTYIRKLCHDIGEAIGCGAHMYELRRTRSGPFAEDDSLITLHMLKDAYTIYKETGDEKPLRKCIYPMEYALRHLPKIIVKDSAVDALARGASLHAQGISQLETGINKGDMVAVFTHMGEVVSIGRAKMTTDELMSAKEGQALDTVAVVMKPGIYPSAWKKK</sequence>
<dbReference type="InterPro" id="IPR020103">
    <property type="entry name" value="PsdUridine_synth_cat_dom_sf"/>
</dbReference>
<evidence type="ECO:0000256" key="1">
    <source>
        <dbReference type="ARBA" id="ARBA00022694"/>
    </source>
</evidence>
<organism evidence="9 10">
    <name type="scientific">Methanocella arvoryzae (strain DSM 22066 / NBRC 105507 / MRE50)</name>
    <dbReference type="NCBI Taxonomy" id="351160"/>
    <lineage>
        <taxon>Archaea</taxon>
        <taxon>Methanobacteriati</taxon>
        <taxon>Methanobacteriota</taxon>
        <taxon>Stenosarchaea group</taxon>
        <taxon>Methanomicrobia</taxon>
        <taxon>Methanocellales</taxon>
        <taxon>Methanocellaceae</taxon>
        <taxon>Methanocella</taxon>
    </lineage>
</organism>